<dbReference type="PANTHER" id="PTHR43798:SF31">
    <property type="entry name" value="AB HYDROLASE SUPERFAMILY PROTEIN YCLE"/>
    <property type="match status" value="1"/>
</dbReference>
<dbReference type="OrthoDB" id="6117067at2"/>
<dbReference type="RefSeq" id="WP_124153133.1">
    <property type="nucleotide sequence ID" value="NZ_RQIS01000018.1"/>
</dbReference>
<name>A0A3N6MFL1_9BURK</name>
<keyword evidence="1 3" id="KW-0378">Hydrolase</keyword>
<dbReference type="InterPro" id="IPR029058">
    <property type="entry name" value="AB_hydrolase_fold"/>
</dbReference>
<dbReference type="EMBL" id="RQIS01000018">
    <property type="protein sequence ID" value="RQH02749.1"/>
    <property type="molecule type" value="Genomic_DNA"/>
</dbReference>
<dbReference type="Gene3D" id="3.40.50.1820">
    <property type="entry name" value="alpha/beta hydrolase"/>
    <property type="match status" value="1"/>
</dbReference>
<evidence type="ECO:0000313" key="3">
    <source>
        <dbReference type="EMBL" id="RQH02749.1"/>
    </source>
</evidence>
<dbReference type="InterPro" id="IPR000073">
    <property type="entry name" value="AB_hydrolase_1"/>
</dbReference>
<reference evidence="3 4" key="1">
    <citation type="submission" date="2018-11" db="EMBL/GenBank/DDBJ databases">
        <title>Paraburkholderia sp. DHOA04, isolated from soil.</title>
        <authorList>
            <person name="Gao Z.-H."/>
            <person name="Qiu L.-H."/>
            <person name="Fu J.-C."/>
        </authorList>
    </citation>
    <scope>NUCLEOTIDE SEQUENCE [LARGE SCALE GENOMIC DNA]</scope>
    <source>
        <strain evidence="3 4">DHOA04</strain>
    </source>
</reference>
<dbReference type="AlphaFoldDB" id="A0A3N6MFL1"/>
<feature type="domain" description="AB hydrolase-1" evidence="2">
    <location>
        <begin position="12"/>
        <end position="250"/>
    </location>
</feature>
<comment type="caution">
    <text evidence="3">The sequence shown here is derived from an EMBL/GenBank/DDBJ whole genome shotgun (WGS) entry which is preliminary data.</text>
</comment>
<dbReference type="InterPro" id="IPR050266">
    <property type="entry name" value="AB_hydrolase_sf"/>
</dbReference>
<dbReference type="SUPFAM" id="SSF53474">
    <property type="entry name" value="alpha/beta-Hydrolases"/>
    <property type="match status" value="1"/>
</dbReference>
<evidence type="ECO:0000256" key="1">
    <source>
        <dbReference type="ARBA" id="ARBA00022801"/>
    </source>
</evidence>
<dbReference type="Proteomes" id="UP000272778">
    <property type="component" value="Unassembled WGS sequence"/>
</dbReference>
<dbReference type="Pfam" id="PF12697">
    <property type="entry name" value="Abhydrolase_6"/>
    <property type="match status" value="1"/>
</dbReference>
<organism evidence="3 4">
    <name type="scientific">Paraburkholderia dinghuensis</name>
    <dbReference type="NCBI Taxonomy" id="2305225"/>
    <lineage>
        <taxon>Bacteria</taxon>
        <taxon>Pseudomonadati</taxon>
        <taxon>Pseudomonadota</taxon>
        <taxon>Betaproteobacteria</taxon>
        <taxon>Burkholderiales</taxon>
        <taxon>Burkholderiaceae</taxon>
        <taxon>Paraburkholderia</taxon>
    </lineage>
</organism>
<dbReference type="GO" id="GO:0016787">
    <property type="term" value="F:hydrolase activity"/>
    <property type="evidence" value="ECO:0007669"/>
    <property type="project" value="UniProtKB-KW"/>
</dbReference>
<dbReference type="GO" id="GO:0016020">
    <property type="term" value="C:membrane"/>
    <property type="evidence" value="ECO:0007669"/>
    <property type="project" value="TreeGrafter"/>
</dbReference>
<sequence length="260" mass="28525">MPFVERGEGALLLFVHGSLCDYRYWQPQLAGLSKQYRCVSVSLTHYWPATDAARDQPFSWSRHADEIAEFIEAFGAGPAHVIGHSRGGSVSFHFARRHPELVRSLTLADPGGPLQLPGQTLAQLPETANVLRARAVQLIESGEVNAGLELFVDSVSRPGSWARSTRAFHTMATDNAHTLGPQLRDPLPAYTREQAGEIACPVLLIDGEESPEIFHRTVAALDEWLGDARRATVNGASHGMNLARPAAFNALIDQFVRKRN</sequence>
<proteinExistence type="predicted"/>
<gene>
    <name evidence="3" type="ORF">D1Y85_21695</name>
</gene>
<accession>A0A3N6MFL1</accession>
<dbReference type="PANTHER" id="PTHR43798">
    <property type="entry name" value="MONOACYLGLYCEROL LIPASE"/>
    <property type="match status" value="1"/>
</dbReference>
<evidence type="ECO:0000259" key="2">
    <source>
        <dbReference type="Pfam" id="PF12697"/>
    </source>
</evidence>
<protein>
    <submittedName>
        <fullName evidence="3">Alpha/beta hydrolase</fullName>
    </submittedName>
</protein>
<keyword evidence="4" id="KW-1185">Reference proteome</keyword>
<evidence type="ECO:0000313" key="4">
    <source>
        <dbReference type="Proteomes" id="UP000272778"/>
    </source>
</evidence>